<sequence length="437" mass="50350">MAYKIYSCLIVMCFTLAVSAQENTSVSSTKQISGSTASIKKVNHTALDVVLNAYMDSLTLTENKIFSQANRQGANYKGNVFRSAQLFLPVTYYRNIVDNAFSLKENDAYNKQLLDIYLYSPSLVSTTANELRGKQTTTVEVETPIQREVEIVDKVAPAPVESTFSPVEVLIRKPDFWTYKGDYSLQLLQNYVSGNWYKGGESNYSVLSSAIFEANYNNKQKVKWDNRLELKFGIQSTKSDTLHSFKTTEDLIRLTSKFGLQASKKWYYSVQFVGNTQFTHSYRSNDPLLYSDFLAPLNINVSLGMDYTIDWLEHKLKGNVHLAPLAYNTKYTRIKSLADRLGIEKGRHARHDFGSELSVEFVWQLMEALSWKTRLYSYTTYKRTEVEWENTIRLQFNRFIGAQLFIYPRFDDGVTHDGRYGYLQMREFASIGFQYSF</sequence>
<feature type="signal peptide" evidence="1">
    <location>
        <begin position="1"/>
        <end position="20"/>
    </location>
</feature>
<evidence type="ECO:0000313" key="2">
    <source>
        <dbReference type="EMBL" id="SUC12686.1"/>
    </source>
</evidence>
<dbReference type="GeneID" id="78570987"/>
<dbReference type="OrthoDB" id="1495718at2"/>
<keyword evidence="1" id="KW-0732">Signal</keyword>
<dbReference type="Pfam" id="PF11276">
    <property type="entry name" value="DUF3078"/>
    <property type="match status" value="1"/>
</dbReference>
<protein>
    <submittedName>
        <fullName evidence="2">Protein of uncharacterized function (DUF3078)</fullName>
    </submittedName>
</protein>
<proteinExistence type="predicted"/>
<dbReference type="Proteomes" id="UP000254235">
    <property type="component" value="Unassembled WGS sequence"/>
</dbReference>
<dbReference type="EMBL" id="UGTP01000001">
    <property type="protein sequence ID" value="SUC12686.1"/>
    <property type="molecule type" value="Genomic_DNA"/>
</dbReference>
<dbReference type="RefSeq" id="WP_115083415.1">
    <property type="nucleotide sequence ID" value="NZ_UGTP01000001.1"/>
</dbReference>
<name>A0A379F213_9BACT</name>
<dbReference type="AlphaFoldDB" id="A0A379F213"/>
<accession>A0A379F213</accession>
<feature type="chain" id="PRO_5016706284" evidence="1">
    <location>
        <begin position="21"/>
        <end position="437"/>
    </location>
</feature>
<gene>
    <name evidence="2" type="ORF">NCTC13043_01299</name>
</gene>
<evidence type="ECO:0000313" key="3">
    <source>
        <dbReference type="Proteomes" id="UP000254235"/>
    </source>
</evidence>
<reference evidence="2 3" key="1">
    <citation type="submission" date="2018-06" db="EMBL/GenBank/DDBJ databases">
        <authorList>
            <consortium name="Pathogen Informatics"/>
            <person name="Doyle S."/>
        </authorList>
    </citation>
    <scope>NUCLEOTIDE SEQUENCE [LARGE SCALE GENOMIC DNA]</scope>
    <source>
        <strain evidence="2 3">NCTC13043</strain>
    </source>
</reference>
<organism evidence="2 3">
    <name type="scientific">Prevotella pallens</name>
    <dbReference type="NCBI Taxonomy" id="60133"/>
    <lineage>
        <taxon>Bacteria</taxon>
        <taxon>Pseudomonadati</taxon>
        <taxon>Bacteroidota</taxon>
        <taxon>Bacteroidia</taxon>
        <taxon>Bacteroidales</taxon>
        <taxon>Prevotellaceae</taxon>
        <taxon>Prevotella</taxon>
    </lineage>
</organism>
<dbReference type="InterPro" id="IPR021428">
    <property type="entry name" value="DUF3078"/>
</dbReference>
<evidence type="ECO:0000256" key="1">
    <source>
        <dbReference type="SAM" id="SignalP"/>
    </source>
</evidence>